<dbReference type="STRING" id="571932.SAMN05421743_111131"/>
<accession>A0A1H4FJS8</accession>
<dbReference type="SUPFAM" id="SSF47473">
    <property type="entry name" value="EF-hand"/>
    <property type="match status" value="1"/>
</dbReference>
<gene>
    <name evidence="1" type="ORF">SAMN05421743_111131</name>
</gene>
<evidence type="ECO:0000313" key="1">
    <source>
        <dbReference type="EMBL" id="SEA97008.1"/>
    </source>
</evidence>
<dbReference type="Pfam" id="PF11116">
    <property type="entry name" value="DUF2624"/>
    <property type="match status" value="1"/>
</dbReference>
<dbReference type="AlphaFoldDB" id="A0A1H4FJS8"/>
<sequence length="94" mass="10910">MKDMAQHIVTRKLKQLTVKDVLKYCEKYGIQITKQEADQIIKELKHNNFNPLNANERITMLKKLAAITSPDTAKKVNRILYQIAEEYGVSHLLK</sequence>
<evidence type="ECO:0000313" key="2">
    <source>
        <dbReference type="Proteomes" id="UP000198584"/>
    </source>
</evidence>
<dbReference type="Proteomes" id="UP000198584">
    <property type="component" value="Unassembled WGS sequence"/>
</dbReference>
<organism evidence="1 2">
    <name type="scientific">Thalassobacillus cyri</name>
    <dbReference type="NCBI Taxonomy" id="571932"/>
    <lineage>
        <taxon>Bacteria</taxon>
        <taxon>Bacillati</taxon>
        <taxon>Bacillota</taxon>
        <taxon>Bacilli</taxon>
        <taxon>Bacillales</taxon>
        <taxon>Bacillaceae</taxon>
        <taxon>Thalassobacillus</taxon>
    </lineage>
</organism>
<evidence type="ECO:0008006" key="3">
    <source>
        <dbReference type="Google" id="ProtNLM"/>
    </source>
</evidence>
<dbReference type="EMBL" id="FNQR01000011">
    <property type="protein sequence ID" value="SEA97008.1"/>
    <property type="molecule type" value="Genomic_DNA"/>
</dbReference>
<name>A0A1H4FJS8_9BACI</name>
<proteinExistence type="predicted"/>
<dbReference type="InterPro" id="IPR020277">
    <property type="entry name" value="DUF2624"/>
</dbReference>
<keyword evidence="2" id="KW-1185">Reference proteome</keyword>
<dbReference type="OrthoDB" id="2969753at2"/>
<reference evidence="1 2" key="1">
    <citation type="submission" date="2016-10" db="EMBL/GenBank/DDBJ databases">
        <authorList>
            <person name="de Groot N.N."/>
        </authorList>
    </citation>
    <scope>NUCLEOTIDE SEQUENCE [LARGE SCALE GENOMIC DNA]</scope>
    <source>
        <strain evidence="1 2">CCM7597</strain>
    </source>
</reference>
<protein>
    <recommendedName>
        <fullName evidence="3">DUF2624 domain-containing protein</fullName>
    </recommendedName>
</protein>
<dbReference type="InterPro" id="IPR011992">
    <property type="entry name" value="EF-hand-dom_pair"/>
</dbReference>
<dbReference type="RefSeq" id="WP_093045573.1">
    <property type="nucleotide sequence ID" value="NZ_FNQR01000011.1"/>
</dbReference>